<dbReference type="OrthoDB" id="9815793at2"/>
<comment type="similarity">
    <text evidence="1">Belongs to the trimethylamine methyltransferase family.</text>
</comment>
<dbReference type="GO" id="GO:0008168">
    <property type="term" value="F:methyltransferase activity"/>
    <property type="evidence" value="ECO:0007669"/>
    <property type="project" value="UniProtKB-KW"/>
</dbReference>
<dbReference type="InterPro" id="IPR038601">
    <property type="entry name" value="MttB-like_sf"/>
</dbReference>
<dbReference type="Gene3D" id="3.20.20.480">
    <property type="entry name" value="Trimethylamine methyltransferase-like"/>
    <property type="match status" value="1"/>
</dbReference>
<gene>
    <name evidence="4" type="ORF">DSCA_45570</name>
</gene>
<evidence type="ECO:0000313" key="4">
    <source>
        <dbReference type="EMBL" id="BBO70627.1"/>
    </source>
</evidence>
<dbReference type="InterPro" id="IPR010426">
    <property type="entry name" value="MTTB_MeTrfase"/>
</dbReference>
<evidence type="ECO:0000313" key="5">
    <source>
        <dbReference type="Proteomes" id="UP000427906"/>
    </source>
</evidence>
<keyword evidence="3" id="KW-0808">Transferase</keyword>
<evidence type="ECO:0000256" key="3">
    <source>
        <dbReference type="ARBA" id="ARBA00022679"/>
    </source>
</evidence>
<dbReference type="KEGG" id="dalk:DSCA_45570"/>
<name>A0A5K7Z1G8_9BACT</name>
<reference evidence="4 5" key="1">
    <citation type="submission" date="2019-11" db="EMBL/GenBank/DDBJ databases">
        <title>Comparative genomics of hydrocarbon-degrading Desulfosarcina strains.</title>
        <authorList>
            <person name="Watanabe M."/>
            <person name="Kojima H."/>
            <person name="Fukui M."/>
        </authorList>
    </citation>
    <scope>NUCLEOTIDE SEQUENCE [LARGE SCALE GENOMIC DNA]</scope>
    <source>
        <strain evidence="4 5">PL12</strain>
    </source>
</reference>
<dbReference type="GO" id="GO:0015948">
    <property type="term" value="P:methanogenesis"/>
    <property type="evidence" value="ECO:0007669"/>
    <property type="project" value="InterPro"/>
</dbReference>
<sequence length="484" mass="53147">MIPTHENRMASAHYSRMGHQECDRIHMATLEILERTGVDVHDEKARRILVAGGASVDGIRIRIPETMVTRALNLAPRRLTLYDRNKKPAIRAWGHNTYYGGGSDCLTVLDHRTGERRDPLLDDVVAAARVMDSLPEIDFVMSLFLPKDVDQRIYDRYQMEVMLNHTTKPIVFVSPDFEGCVAAVEMCEAVAGGAGAFRRHPFATCYINVTSGLVANEEALQKCIYLAEKGLPQLWIPLNAGGVNSPATIAGCMASMNAGILLGVVLSQLVREGAPIAVPGWNGGPYNLKTMVGNYVLADEQGVPTSMGKHYDLPVFGLGGATDGKVLDHQAGMECTISLMTALLHGANIVHDVGFMDSGLQGSLQLQVMANETIGFLRAATRGVVVDDETLALDAIDEVGPTGSFLQHAHTMRHYKEPFYSTLFDKGPYSQWEKNGRLTLEDKAAKVVDEIIEKHTVAPLPEDVRQKIKAIVKREQEWIDRAHP</sequence>
<dbReference type="EMBL" id="AP021874">
    <property type="protein sequence ID" value="BBO70627.1"/>
    <property type="molecule type" value="Genomic_DNA"/>
</dbReference>
<dbReference type="AlphaFoldDB" id="A0A5K7Z1G8"/>
<proteinExistence type="inferred from homology"/>
<dbReference type="Pfam" id="PF06253">
    <property type="entry name" value="MTTB"/>
    <property type="match status" value="1"/>
</dbReference>
<evidence type="ECO:0000256" key="1">
    <source>
        <dbReference type="ARBA" id="ARBA00007137"/>
    </source>
</evidence>
<evidence type="ECO:0008006" key="6">
    <source>
        <dbReference type="Google" id="ProtNLM"/>
    </source>
</evidence>
<dbReference type="Proteomes" id="UP000427906">
    <property type="component" value="Chromosome"/>
</dbReference>
<evidence type="ECO:0000256" key="2">
    <source>
        <dbReference type="ARBA" id="ARBA00022603"/>
    </source>
</evidence>
<organism evidence="4 5">
    <name type="scientific">Desulfosarcina alkanivorans</name>
    <dbReference type="NCBI Taxonomy" id="571177"/>
    <lineage>
        <taxon>Bacteria</taxon>
        <taxon>Pseudomonadati</taxon>
        <taxon>Thermodesulfobacteriota</taxon>
        <taxon>Desulfobacteria</taxon>
        <taxon>Desulfobacterales</taxon>
        <taxon>Desulfosarcinaceae</taxon>
        <taxon>Desulfosarcina</taxon>
    </lineage>
</organism>
<accession>A0A5K7Z1G8</accession>
<dbReference type="RefSeq" id="WP_155318564.1">
    <property type="nucleotide sequence ID" value="NZ_AP021874.1"/>
</dbReference>
<dbReference type="GO" id="GO:0032259">
    <property type="term" value="P:methylation"/>
    <property type="evidence" value="ECO:0007669"/>
    <property type="project" value="UniProtKB-KW"/>
</dbReference>
<keyword evidence="5" id="KW-1185">Reference proteome</keyword>
<protein>
    <recommendedName>
        <fullName evidence="6">Trimethylamine methyltransferase</fullName>
    </recommendedName>
</protein>
<keyword evidence="2" id="KW-0489">Methyltransferase</keyword>